<dbReference type="RefSeq" id="WP_155112143.1">
    <property type="nucleotide sequence ID" value="NZ_WMIB01000007.1"/>
</dbReference>
<comment type="caution">
    <text evidence="3">The sequence shown here is derived from an EMBL/GenBank/DDBJ whole genome shotgun (WGS) entry which is preliminary data.</text>
</comment>
<name>A0A7X2V4Y3_9BACI</name>
<dbReference type="OrthoDB" id="9811597at2"/>
<dbReference type="GO" id="GO:0003677">
    <property type="term" value="F:DNA binding"/>
    <property type="evidence" value="ECO:0007669"/>
    <property type="project" value="UniProtKB-UniRule"/>
</dbReference>
<dbReference type="NCBIfam" id="TIGR01439">
    <property type="entry name" value="lp_hng_hel_AbrB"/>
    <property type="match status" value="1"/>
</dbReference>
<dbReference type="InterPro" id="IPR007159">
    <property type="entry name" value="SpoVT-AbrB_dom"/>
</dbReference>
<accession>A0A7X2V4Y3</accession>
<organism evidence="3 4">
    <name type="scientific">Metabacillus mangrovi</name>
    <dbReference type="NCBI Taxonomy" id="1491830"/>
    <lineage>
        <taxon>Bacteria</taxon>
        <taxon>Bacillati</taxon>
        <taxon>Bacillota</taxon>
        <taxon>Bacilli</taxon>
        <taxon>Bacillales</taxon>
        <taxon>Bacillaceae</taxon>
        <taxon>Metabacillus</taxon>
    </lineage>
</organism>
<evidence type="ECO:0000313" key="3">
    <source>
        <dbReference type="EMBL" id="MTH53611.1"/>
    </source>
</evidence>
<dbReference type="Proteomes" id="UP000434639">
    <property type="component" value="Unassembled WGS sequence"/>
</dbReference>
<dbReference type="SMART" id="SM00966">
    <property type="entry name" value="SpoVT_AbrB"/>
    <property type="match status" value="1"/>
</dbReference>
<dbReference type="Gene3D" id="2.10.260.10">
    <property type="match status" value="1"/>
</dbReference>
<sequence>MEFSKLSSKGQITIPKHVRETLDLHEGERVAFIEEDGLVIMTKADLESLHNIQDIVSDEKFKQLMRKAKTHLNEEK</sequence>
<evidence type="ECO:0000259" key="2">
    <source>
        <dbReference type="PROSITE" id="PS51740"/>
    </source>
</evidence>
<reference evidence="3 4" key="1">
    <citation type="journal article" date="2017" name="Int. J. Syst. Evol. Microbiol.">
        <title>Bacillus mangrovi sp. nov., isolated from a sediment sample from a mangrove forest.</title>
        <authorList>
            <person name="Gupta V."/>
            <person name="Singh P.K."/>
            <person name="Korpole S."/>
            <person name="Tanuku N.R.S."/>
            <person name="Pinnaka A.K."/>
        </authorList>
    </citation>
    <scope>NUCLEOTIDE SEQUENCE [LARGE SCALE GENOMIC DNA]</scope>
    <source>
        <strain evidence="3 4">KCTC 33872</strain>
    </source>
</reference>
<proteinExistence type="predicted"/>
<dbReference type="EMBL" id="WMIB01000007">
    <property type="protein sequence ID" value="MTH53611.1"/>
    <property type="molecule type" value="Genomic_DNA"/>
</dbReference>
<dbReference type="SUPFAM" id="SSF89447">
    <property type="entry name" value="AbrB/MazE/MraZ-like"/>
    <property type="match status" value="1"/>
</dbReference>
<evidence type="ECO:0000256" key="1">
    <source>
        <dbReference type="PROSITE-ProRule" id="PRU01076"/>
    </source>
</evidence>
<dbReference type="PROSITE" id="PS51740">
    <property type="entry name" value="SPOVT_ABRB"/>
    <property type="match status" value="1"/>
</dbReference>
<evidence type="ECO:0000313" key="4">
    <source>
        <dbReference type="Proteomes" id="UP000434639"/>
    </source>
</evidence>
<dbReference type="InterPro" id="IPR037914">
    <property type="entry name" value="SpoVT-AbrB_sf"/>
</dbReference>
<dbReference type="AlphaFoldDB" id="A0A7X2V4Y3"/>
<gene>
    <name evidence="3" type="ORF">GKZ89_09365</name>
</gene>
<dbReference type="Pfam" id="PF04014">
    <property type="entry name" value="MazE_antitoxin"/>
    <property type="match status" value="1"/>
</dbReference>
<keyword evidence="1 3" id="KW-0238">DNA-binding</keyword>
<feature type="domain" description="SpoVT-AbrB" evidence="2">
    <location>
        <begin position="1"/>
        <end position="46"/>
    </location>
</feature>
<protein>
    <submittedName>
        <fullName evidence="3">AbrB/MazE/SpoVT family DNA-binding domain-containing protein</fullName>
    </submittedName>
</protein>
<keyword evidence="4" id="KW-1185">Reference proteome</keyword>